<dbReference type="GO" id="GO:0003729">
    <property type="term" value="F:mRNA binding"/>
    <property type="evidence" value="ECO:0007669"/>
    <property type="project" value="TreeGrafter"/>
</dbReference>
<keyword evidence="1 2" id="KW-0694">RNA-binding</keyword>
<evidence type="ECO:0000313" key="6">
    <source>
        <dbReference type="Proteomes" id="UP001219518"/>
    </source>
</evidence>
<dbReference type="InterPro" id="IPR035979">
    <property type="entry name" value="RBD_domain_sf"/>
</dbReference>
<dbReference type="SMART" id="SM00360">
    <property type="entry name" value="RRM"/>
    <property type="match status" value="1"/>
</dbReference>
<feature type="region of interest" description="Disordered" evidence="3">
    <location>
        <begin position="283"/>
        <end position="318"/>
    </location>
</feature>
<feature type="compositionally biased region" description="Low complexity" evidence="3">
    <location>
        <begin position="393"/>
        <end position="403"/>
    </location>
</feature>
<dbReference type="PANTHER" id="PTHR19965">
    <property type="entry name" value="RNA AND EXPORT FACTOR BINDING PROTEIN"/>
    <property type="match status" value="1"/>
</dbReference>
<feature type="region of interest" description="Disordered" evidence="3">
    <location>
        <begin position="28"/>
        <end position="54"/>
    </location>
</feature>
<dbReference type="GO" id="GO:0006406">
    <property type="term" value="P:mRNA export from nucleus"/>
    <property type="evidence" value="ECO:0007669"/>
    <property type="project" value="TreeGrafter"/>
</dbReference>
<feature type="compositionally biased region" description="Low complexity" evidence="3">
    <location>
        <begin position="410"/>
        <end position="424"/>
    </location>
</feature>
<feature type="compositionally biased region" description="Polar residues" evidence="3">
    <location>
        <begin position="284"/>
        <end position="295"/>
    </location>
</feature>
<dbReference type="PANTHER" id="PTHR19965:SF94">
    <property type="entry name" value="FI13061P-RELATED"/>
    <property type="match status" value="1"/>
</dbReference>
<dbReference type="GO" id="GO:0005634">
    <property type="term" value="C:nucleus"/>
    <property type="evidence" value="ECO:0007669"/>
    <property type="project" value="TreeGrafter"/>
</dbReference>
<evidence type="ECO:0000256" key="3">
    <source>
        <dbReference type="SAM" id="MobiDB-lite"/>
    </source>
</evidence>
<keyword evidence="6" id="KW-1185">Reference proteome</keyword>
<dbReference type="Gene3D" id="3.30.70.330">
    <property type="match status" value="1"/>
</dbReference>
<sequence>MASMELSLDDIIKKNKISVKGKGGFKKFGGNKVASNRGNPQNKVPRRTAGVQQRKPGVLNAGRSKNAIGRQQPITDARNRIIQKKRLQLTDARDKLCELAKQTDVRLKLENLRETRLGHNGIQAHLGYNGYNPNIRKSQNPYGKIMLARTAPDLSMITLQRTISQPMSRYPPKVPALMDMDVEMSDGFIPERVMPLRRTVNNDQMRREPMLRPSKLSNPSPYSWKAPPQQRITQSNKSRGYIDLDYPVEERKRMKLPSPPPIMRPIVLSDDEDIAEPVRPIARSTRTATGSNMSAAKSRLESSRVQQSHPSSAGAGSSGYRIVVSNLQSSVTHEDIRELFEDIGPLVASRLVRPGTAEVVYRSYQDAERAVENYHNRQLDGQPMKCLLVKPRATTASSASQSSGNPRATSGPSAKLSSSGKSSVVPDINTIHKALFNKS</sequence>
<dbReference type="PROSITE" id="PS50102">
    <property type="entry name" value="RRM"/>
    <property type="match status" value="1"/>
</dbReference>
<evidence type="ECO:0000313" key="5">
    <source>
        <dbReference type="EMBL" id="KAK3932555.1"/>
    </source>
</evidence>
<accession>A0AAE1LUS9</accession>
<dbReference type="InterPro" id="IPR051229">
    <property type="entry name" value="ALYREF_mRNA_export"/>
</dbReference>
<dbReference type="Proteomes" id="UP001219518">
    <property type="component" value="Unassembled WGS sequence"/>
</dbReference>
<name>A0AAE1LUS9_9NEOP</name>
<dbReference type="SUPFAM" id="SSF54928">
    <property type="entry name" value="RNA-binding domain, RBD"/>
    <property type="match status" value="1"/>
</dbReference>
<feature type="region of interest" description="Disordered" evidence="3">
    <location>
        <begin position="207"/>
        <end position="237"/>
    </location>
</feature>
<dbReference type="CDD" id="cd12681">
    <property type="entry name" value="RRM_SKAR"/>
    <property type="match status" value="1"/>
</dbReference>
<feature type="compositionally biased region" description="Polar residues" evidence="3">
    <location>
        <begin position="33"/>
        <end position="42"/>
    </location>
</feature>
<evidence type="ECO:0000259" key="4">
    <source>
        <dbReference type="PROSITE" id="PS50102"/>
    </source>
</evidence>
<proteinExistence type="predicted"/>
<gene>
    <name evidence="5" type="ORF">KUF71_013014</name>
</gene>
<feature type="region of interest" description="Disordered" evidence="3">
    <location>
        <begin position="392"/>
        <end position="424"/>
    </location>
</feature>
<reference evidence="5" key="2">
    <citation type="journal article" date="2023" name="BMC Genomics">
        <title>Pest status, molecular evolution, and epigenetic factors derived from the genome assembly of Frankliniella fusca, a thysanopteran phytovirus vector.</title>
        <authorList>
            <person name="Catto M.A."/>
            <person name="Labadie P.E."/>
            <person name="Jacobson A.L."/>
            <person name="Kennedy G.G."/>
            <person name="Srinivasan R."/>
            <person name="Hunt B.G."/>
        </authorList>
    </citation>
    <scope>NUCLEOTIDE SEQUENCE</scope>
    <source>
        <strain evidence="5">PL_HMW_Pooled</strain>
    </source>
</reference>
<dbReference type="Pfam" id="PF00076">
    <property type="entry name" value="RRM_1"/>
    <property type="match status" value="1"/>
</dbReference>
<reference evidence="5" key="1">
    <citation type="submission" date="2021-07" db="EMBL/GenBank/DDBJ databases">
        <authorList>
            <person name="Catto M.A."/>
            <person name="Jacobson A."/>
            <person name="Kennedy G."/>
            <person name="Labadie P."/>
            <person name="Hunt B.G."/>
            <person name="Srinivasan R."/>
        </authorList>
    </citation>
    <scope>NUCLEOTIDE SEQUENCE</scope>
    <source>
        <strain evidence="5">PL_HMW_Pooled</strain>
        <tissue evidence="5">Head</tissue>
    </source>
</reference>
<evidence type="ECO:0000256" key="1">
    <source>
        <dbReference type="ARBA" id="ARBA00022884"/>
    </source>
</evidence>
<organism evidence="5 6">
    <name type="scientific">Frankliniella fusca</name>
    <dbReference type="NCBI Taxonomy" id="407009"/>
    <lineage>
        <taxon>Eukaryota</taxon>
        <taxon>Metazoa</taxon>
        <taxon>Ecdysozoa</taxon>
        <taxon>Arthropoda</taxon>
        <taxon>Hexapoda</taxon>
        <taxon>Insecta</taxon>
        <taxon>Pterygota</taxon>
        <taxon>Neoptera</taxon>
        <taxon>Paraneoptera</taxon>
        <taxon>Thysanoptera</taxon>
        <taxon>Terebrantia</taxon>
        <taxon>Thripoidea</taxon>
        <taxon>Thripidae</taxon>
        <taxon>Frankliniella</taxon>
    </lineage>
</organism>
<protein>
    <submittedName>
        <fullName evidence="5">Polymerase delta-interacting protein 3</fullName>
    </submittedName>
</protein>
<dbReference type="EMBL" id="JAHWGI010001437">
    <property type="protein sequence ID" value="KAK3932555.1"/>
    <property type="molecule type" value="Genomic_DNA"/>
</dbReference>
<dbReference type="InterPro" id="IPR012677">
    <property type="entry name" value="Nucleotide-bd_a/b_plait_sf"/>
</dbReference>
<comment type="caution">
    <text evidence="5">The sequence shown here is derived from an EMBL/GenBank/DDBJ whole genome shotgun (WGS) entry which is preliminary data.</text>
</comment>
<dbReference type="InterPro" id="IPR034784">
    <property type="entry name" value="PDIP3_RRM"/>
</dbReference>
<dbReference type="InterPro" id="IPR000504">
    <property type="entry name" value="RRM_dom"/>
</dbReference>
<dbReference type="AlphaFoldDB" id="A0AAE1LUS9"/>
<feature type="domain" description="RRM" evidence="4">
    <location>
        <begin position="320"/>
        <end position="391"/>
    </location>
</feature>
<evidence type="ECO:0000256" key="2">
    <source>
        <dbReference type="PROSITE-ProRule" id="PRU00176"/>
    </source>
</evidence>